<comment type="caution">
    <text evidence="1">The sequence shown here is derived from an EMBL/GenBank/DDBJ whole genome shotgun (WGS) entry which is preliminary data.</text>
</comment>
<evidence type="ECO:0000313" key="2">
    <source>
        <dbReference type="Proteomes" id="UP001595378"/>
    </source>
</evidence>
<name>A0ABV7ED06_9SPHN</name>
<dbReference type="RefSeq" id="WP_336917826.1">
    <property type="nucleotide sequence ID" value="NZ_JBANRN010000003.1"/>
</dbReference>
<keyword evidence="2" id="KW-1185">Reference proteome</keyword>
<evidence type="ECO:0008006" key="3">
    <source>
        <dbReference type="Google" id="ProtNLM"/>
    </source>
</evidence>
<dbReference type="SUPFAM" id="SSF48452">
    <property type="entry name" value="TPR-like"/>
    <property type="match status" value="1"/>
</dbReference>
<accession>A0ABV7ED06</accession>
<dbReference type="InterPro" id="IPR011990">
    <property type="entry name" value="TPR-like_helical_dom_sf"/>
</dbReference>
<gene>
    <name evidence="1" type="ORF">ACFODK_02375</name>
</gene>
<dbReference type="Gene3D" id="1.25.40.10">
    <property type="entry name" value="Tetratricopeptide repeat domain"/>
    <property type="match status" value="1"/>
</dbReference>
<dbReference type="EMBL" id="JBHRSU010000002">
    <property type="protein sequence ID" value="MFC3099731.1"/>
    <property type="molecule type" value="Genomic_DNA"/>
</dbReference>
<proteinExistence type="predicted"/>
<protein>
    <recommendedName>
        <fullName evidence="3">Tetratricopeptide repeat protein</fullName>
    </recommendedName>
</protein>
<reference evidence="2" key="1">
    <citation type="journal article" date="2019" name="Int. J. Syst. Evol. Microbiol.">
        <title>The Global Catalogue of Microorganisms (GCM) 10K type strain sequencing project: providing services to taxonomists for standard genome sequencing and annotation.</title>
        <authorList>
            <consortium name="The Broad Institute Genomics Platform"/>
            <consortium name="The Broad Institute Genome Sequencing Center for Infectious Disease"/>
            <person name="Wu L."/>
            <person name="Ma J."/>
        </authorList>
    </citation>
    <scope>NUCLEOTIDE SEQUENCE [LARGE SCALE GENOMIC DNA]</scope>
    <source>
        <strain evidence="2">KCTC 52606</strain>
    </source>
</reference>
<sequence length="272" mass="27880">MLLIASLAFAQLTIPLNLPTFGSPDAPRAAPVEVSAATARLAACIRQARDNPDAAVVAALQWQEGLSPPATAAPQECLGFAHTEAGRWDAAETAFVAARDALLAGNAAERARLGAMAGNAALAGGRLEQALDLLTTAQSDAGAAANADMAGAIAADRARALVALGRELEGAQALASARDLAPQDATVWLLSATLARRMEDLASAQGWIVTAARLDPRSAAIALEAGLIAALAGEDDTARRNWQSVIEMDPQSSQAAAARQYLAQIDSQSESP</sequence>
<evidence type="ECO:0000313" key="1">
    <source>
        <dbReference type="EMBL" id="MFC3099731.1"/>
    </source>
</evidence>
<dbReference type="Proteomes" id="UP001595378">
    <property type="component" value="Unassembled WGS sequence"/>
</dbReference>
<organism evidence="1 2">
    <name type="scientific">Alteraurantiacibacter lauratis</name>
    <dbReference type="NCBI Taxonomy" id="2054627"/>
    <lineage>
        <taxon>Bacteria</taxon>
        <taxon>Pseudomonadati</taxon>
        <taxon>Pseudomonadota</taxon>
        <taxon>Alphaproteobacteria</taxon>
        <taxon>Sphingomonadales</taxon>
        <taxon>Erythrobacteraceae</taxon>
        <taxon>Alteraurantiacibacter</taxon>
    </lineage>
</organism>